<evidence type="ECO:0000313" key="2">
    <source>
        <dbReference type="EMBL" id="PNY16663.1"/>
    </source>
</evidence>
<dbReference type="GO" id="GO:0032040">
    <property type="term" value="C:small-subunit processome"/>
    <property type="evidence" value="ECO:0007669"/>
    <property type="project" value="TreeGrafter"/>
</dbReference>
<feature type="compositionally biased region" description="Basic and acidic residues" evidence="1">
    <location>
        <begin position="233"/>
        <end position="250"/>
    </location>
</feature>
<protein>
    <submittedName>
        <fullName evidence="2">Neuroguidin</fullName>
    </submittedName>
</protein>
<dbReference type="InterPro" id="IPR007146">
    <property type="entry name" value="Sas10/Utp3/C1D"/>
</dbReference>
<organism evidence="2 3">
    <name type="scientific">Trifolium pratense</name>
    <name type="common">Red clover</name>
    <dbReference type="NCBI Taxonomy" id="57577"/>
    <lineage>
        <taxon>Eukaryota</taxon>
        <taxon>Viridiplantae</taxon>
        <taxon>Streptophyta</taxon>
        <taxon>Embryophyta</taxon>
        <taxon>Tracheophyta</taxon>
        <taxon>Spermatophyta</taxon>
        <taxon>Magnoliopsida</taxon>
        <taxon>eudicotyledons</taxon>
        <taxon>Gunneridae</taxon>
        <taxon>Pentapetalae</taxon>
        <taxon>rosids</taxon>
        <taxon>fabids</taxon>
        <taxon>Fabales</taxon>
        <taxon>Fabaceae</taxon>
        <taxon>Papilionoideae</taxon>
        <taxon>50 kb inversion clade</taxon>
        <taxon>NPAAA clade</taxon>
        <taxon>Hologalegina</taxon>
        <taxon>IRL clade</taxon>
        <taxon>Trifolieae</taxon>
        <taxon>Trifolium</taxon>
    </lineage>
</organism>
<comment type="caution">
    <text evidence="2">The sequence shown here is derived from an EMBL/GenBank/DDBJ whole genome shotgun (WGS) entry which is preliminary data.</text>
</comment>
<dbReference type="PANTHER" id="PTHR13237:SF9">
    <property type="entry name" value="NEUROGUIDIN"/>
    <property type="match status" value="1"/>
</dbReference>
<reference evidence="2 3" key="1">
    <citation type="journal article" date="2014" name="Am. J. Bot.">
        <title>Genome assembly and annotation for red clover (Trifolium pratense; Fabaceae).</title>
        <authorList>
            <person name="Istvanek J."/>
            <person name="Jaros M."/>
            <person name="Krenek A."/>
            <person name="Repkova J."/>
        </authorList>
    </citation>
    <scope>NUCLEOTIDE SEQUENCE [LARGE SCALE GENOMIC DNA]</scope>
    <source>
        <strain evidence="3">cv. Tatra</strain>
        <tissue evidence="2">Young leaves</tissue>
    </source>
</reference>
<evidence type="ECO:0000256" key="1">
    <source>
        <dbReference type="SAM" id="MobiDB-lite"/>
    </source>
</evidence>
<dbReference type="AlphaFoldDB" id="A0A2K3PN10"/>
<dbReference type="STRING" id="57577.A0A2K3PN10"/>
<dbReference type="Proteomes" id="UP000236291">
    <property type="component" value="Unassembled WGS sequence"/>
</dbReference>
<accession>A0A2K3PN10</accession>
<dbReference type="PANTHER" id="PTHR13237">
    <property type="entry name" value="SOMETHING ABOUT SILENCING PROTEIN 10-RELATED"/>
    <property type="match status" value="1"/>
</dbReference>
<sequence length="455" mass="51355">MGKPAAILATYRPSAPLSRRPYSVRQLHHSVSIATVLKTRSFGGPEKTMTNPENNLINEDNREKEASQLAALLKEMKEGLDTIKRKIQTITAKVKDQSSTADGFSYLEAKNLLLLNYCQSLVYYLLRKAKGYSIEEHPVVRSIVEIRLYLEKIRPIDKKQQYQIQKLIKASENGTSNTGEKEPVASNKSDDVSKYRPNPNNLISKVEPTAEDGDGDGVYHPPKFAPTSMGLDKSSKQDRNSSRRDKEILKQAKQSDYIRSLVTDMEDRPEEIKDFEGTSREVDKFISKMEERAKQEEELFNRVPLTREERKREKHLKKATNGMQGLTDNLFDEIKGLPFEDDTGEQTMRFKKGSKRNGKLKKRKDYAASWKTLHAVGGRSGGQLSAVVGNAVFRQQVMVAPVLWRLGLKEGVAARKGLGESDYSHGELGRVKPWQISSVLSWTHGRGSIVSFLDI</sequence>
<dbReference type="GO" id="GO:0000462">
    <property type="term" value="P:maturation of SSU-rRNA from tricistronic rRNA transcript (SSU-rRNA, 5.8S rRNA, LSU-rRNA)"/>
    <property type="evidence" value="ECO:0007669"/>
    <property type="project" value="TreeGrafter"/>
</dbReference>
<dbReference type="Pfam" id="PF04000">
    <property type="entry name" value="Sas10_Utp3"/>
    <property type="match status" value="1"/>
</dbReference>
<dbReference type="EMBL" id="ASHM01008710">
    <property type="protein sequence ID" value="PNY16663.1"/>
    <property type="molecule type" value="Genomic_DNA"/>
</dbReference>
<feature type="region of interest" description="Disordered" evidence="1">
    <location>
        <begin position="173"/>
        <end position="251"/>
    </location>
</feature>
<gene>
    <name evidence="2" type="ORF">L195_g013388</name>
</gene>
<evidence type="ECO:0000313" key="3">
    <source>
        <dbReference type="Proteomes" id="UP000236291"/>
    </source>
</evidence>
<feature type="compositionally biased region" description="Basic and acidic residues" evidence="1">
    <location>
        <begin position="179"/>
        <end position="194"/>
    </location>
</feature>
<name>A0A2K3PN10_TRIPR</name>
<proteinExistence type="predicted"/>
<reference evidence="2 3" key="2">
    <citation type="journal article" date="2017" name="Front. Plant Sci.">
        <title>Gene Classification and Mining of Molecular Markers Useful in Red Clover (Trifolium pratense) Breeding.</title>
        <authorList>
            <person name="Istvanek J."/>
            <person name="Dluhosova J."/>
            <person name="Dluhos P."/>
            <person name="Patkova L."/>
            <person name="Nedelnik J."/>
            <person name="Repkova J."/>
        </authorList>
    </citation>
    <scope>NUCLEOTIDE SEQUENCE [LARGE SCALE GENOMIC DNA]</scope>
    <source>
        <strain evidence="3">cv. Tatra</strain>
        <tissue evidence="2">Young leaves</tissue>
    </source>
</reference>